<dbReference type="STRING" id="929556.Solca_1782"/>
<dbReference type="KEGG" id="scn:Solca_1782"/>
<dbReference type="HOGENOM" id="CLU_2587878_0_0_10"/>
<protein>
    <submittedName>
        <fullName evidence="1">Uncharacterized protein</fullName>
    </submittedName>
</protein>
<dbReference type="EMBL" id="CP003349">
    <property type="protein sequence ID" value="AFD06846.1"/>
    <property type="molecule type" value="Genomic_DNA"/>
</dbReference>
<dbReference type="RefSeq" id="WP_014680073.1">
    <property type="nucleotide sequence ID" value="NC_017770.1"/>
</dbReference>
<dbReference type="Proteomes" id="UP000007590">
    <property type="component" value="Chromosome"/>
</dbReference>
<accession>H8KTZ6</accession>
<evidence type="ECO:0000313" key="1">
    <source>
        <dbReference type="EMBL" id="AFD06846.1"/>
    </source>
</evidence>
<sequence>MKHCSGKCYLAKQLKKYAEEEERRNKKNEKTELLEVYNNISVFEVPTQLYSFEIKQEMIPDHIAYYFQVLTSIFHPPTTG</sequence>
<reference evidence="1" key="1">
    <citation type="submission" date="2012-02" db="EMBL/GenBank/DDBJ databases">
        <title>The complete genome of Solitalea canadensis DSM 3403.</title>
        <authorList>
            <consortium name="US DOE Joint Genome Institute (JGI-PGF)"/>
            <person name="Lucas S."/>
            <person name="Copeland A."/>
            <person name="Lapidus A."/>
            <person name="Glavina del Rio T."/>
            <person name="Dalin E."/>
            <person name="Tice H."/>
            <person name="Bruce D."/>
            <person name="Goodwin L."/>
            <person name="Pitluck S."/>
            <person name="Peters L."/>
            <person name="Ovchinnikova G."/>
            <person name="Lu M."/>
            <person name="Kyrpides N."/>
            <person name="Mavromatis K."/>
            <person name="Ivanova N."/>
            <person name="Brettin T."/>
            <person name="Detter J.C."/>
            <person name="Han C."/>
            <person name="Larimer F."/>
            <person name="Land M."/>
            <person name="Hauser L."/>
            <person name="Markowitz V."/>
            <person name="Cheng J.-F."/>
            <person name="Hugenholtz P."/>
            <person name="Woyke T."/>
            <person name="Wu D."/>
            <person name="Spring S."/>
            <person name="Schroeder M."/>
            <person name="Kopitz M."/>
            <person name="Brambilla E."/>
            <person name="Klenk H.-P."/>
            <person name="Eisen J.A."/>
        </authorList>
    </citation>
    <scope>NUCLEOTIDE SEQUENCE</scope>
    <source>
        <strain evidence="1">DSM 3403</strain>
    </source>
</reference>
<dbReference type="OrthoDB" id="980645at2"/>
<keyword evidence="2" id="KW-1185">Reference proteome</keyword>
<organism evidence="1 2">
    <name type="scientific">Solitalea canadensis (strain ATCC 29591 / DSM 3403 / JCM 21819 / LMG 8368 / NBRC 15130 / NCIMB 12057 / USAM 9D)</name>
    <name type="common">Flexibacter canadensis</name>
    <dbReference type="NCBI Taxonomy" id="929556"/>
    <lineage>
        <taxon>Bacteria</taxon>
        <taxon>Pseudomonadati</taxon>
        <taxon>Bacteroidota</taxon>
        <taxon>Sphingobacteriia</taxon>
        <taxon>Sphingobacteriales</taxon>
        <taxon>Sphingobacteriaceae</taxon>
        <taxon>Solitalea</taxon>
    </lineage>
</organism>
<gene>
    <name evidence="1" type="ordered locus">Solca_1782</name>
</gene>
<proteinExistence type="predicted"/>
<evidence type="ECO:0000313" key="2">
    <source>
        <dbReference type="Proteomes" id="UP000007590"/>
    </source>
</evidence>
<name>H8KTZ6_SOLCM</name>
<dbReference type="AlphaFoldDB" id="H8KTZ6"/>